<dbReference type="PANTHER" id="PTHR33993:SF14">
    <property type="entry name" value="GB|AAF24581.1"/>
    <property type="match status" value="1"/>
</dbReference>
<dbReference type="EMBL" id="LQPH01000092">
    <property type="protein sequence ID" value="ORW26278.1"/>
    <property type="molecule type" value="Genomic_DNA"/>
</dbReference>
<dbReference type="Gene3D" id="3.10.180.10">
    <property type="entry name" value="2,3-Dihydroxybiphenyl 1,2-Dioxygenase, domain 1"/>
    <property type="match status" value="2"/>
</dbReference>
<feature type="domain" description="VOC" evidence="1">
    <location>
        <begin position="142"/>
        <end position="263"/>
    </location>
</feature>
<keyword evidence="3" id="KW-1185">Reference proteome</keyword>
<feature type="domain" description="VOC" evidence="1">
    <location>
        <begin position="11"/>
        <end position="128"/>
    </location>
</feature>
<dbReference type="InterPro" id="IPR041581">
    <property type="entry name" value="Glyoxalase_6"/>
</dbReference>
<gene>
    <name evidence="2" type="ORF">AWC17_30650</name>
</gene>
<evidence type="ECO:0000259" key="1">
    <source>
        <dbReference type="PROSITE" id="PS51819"/>
    </source>
</evidence>
<dbReference type="Pfam" id="PF18029">
    <property type="entry name" value="Glyoxalase_6"/>
    <property type="match status" value="1"/>
</dbReference>
<dbReference type="AlphaFoldDB" id="A0A1X1ZSP1"/>
<dbReference type="Proteomes" id="UP000193781">
    <property type="component" value="Unassembled WGS sequence"/>
</dbReference>
<reference evidence="2 3" key="1">
    <citation type="submission" date="2016-01" db="EMBL/GenBank/DDBJ databases">
        <title>The new phylogeny of the genus Mycobacterium.</title>
        <authorList>
            <person name="Tarcisio F."/>
            <person name="Conor M."/>
            <person name="Antonella G."/>
            <person name="Elisabetta G."/>
            <person name="Giulia F.S."/>
            <person name="Sara T."/>
            <person name="Anna F."/>
            <person name="Clotilde B."/>
            <person name="Roberto B."/>
            <person name="Veronica D.S."/>
            <person name="Fabio R."/>
            <person name="Monica P."/>
            <person name="Olivier J."/>
            <person name="Enrico T."/>
            <person name="Nicola S."/>
        </authorList>
    </citation>
    <scope>NUCLEOTIDE SEQUENCE [LARGE SCALE GENOMIC DNA]</scope>
    <source>
        <strain evidence="2 3">DSM 44803</strain>
    </source>
</reference>
<dbReference type="PANTHER" id="PTHR33993">
    <property type="entry name" value="GLYOXALASE-RELATED"/>
    <property type="match status" value="1"/>
</dbReference>
<dbReference type="SUPFAM" id="SSF54593">
    <property type="entry name" value="Glyoxalase/Bleomycin resistance protein/Dihydroxybiphenyl dioxygenase"/>
    <property type="match status" value="2"/>
</dbReference>
<evidence type="ECO:0000313" key="3">
    <source>
        <dbReference type="Proteomes" id="UP000193781"/>
    </source>
</evidence>
<evidence type="ECO:0000313" key="2">
    <source>
        <dbReference type="EMBL" id="ORW26278.1"/>
    </source>
</evidence>
<organism evidence="2 3">
    <name type="scientific">Mycobacterium nebraskense</name>
    <dbReference type="NCBI Taxonomy" id="244292"/>
    <lineage>
        <taxon>Bacteria</taxon>
        <taxon>Bacillati</taxon>
        <taxon>Actinomycetota</taxon>
        <taxon>Actinomycetes</taxon>
        <taxon>Mycobacteriales</taxon>
        <taxon>Mycobacteriaceae</taxon>
        <taxon>Mycobacterium</taxon>
    </lineage>
</organism>
<dbReference type="InterPro" id="IPR029068">
    <property type="entry name" value="Glyas_Bleomycin-R_OHBP_Dase"/>
</dbReference>
<comment type="caution">
    <text evidence="2">The sequence shown here is derived from an EMBL/GenBank/DDBJ whole genome shotgun (WGS) entry which is preliminary data.</text>
</comment>
<sequence>MGARARYAEGAFSWVDLATTDPAAATVFYGTLFGWTPDEGRMADGRAYTVLRREQQEVAGLYALDATDPAGGEARWNSHVSVADVDAAAARTRALGGAILAGPVDCGDRGRLVVARDPQGSVIHLCQPGRRFGATCVNEPGCLTWNELATPDVDAAIAFYSRLFGWRMEFLAGMPVPYWVIRVGTPAVPVLSGDNGGMRGLTAADAGLPPRWLPYFVVTDVAEASAAAVAAGGAVLGGPTEQPKGRFSLLRDPQGASFLVFESSKLDP</sequence>
<proteinExistence type="predicted"/>
<dbReference type="STRING" id="244292.ABW17_23280"/>
<dbReference type="RefSeq" id="WP_046183576.1">
    <property type="nucleotide sequence ID" value="NZ_JACPNT010000061.1"/>
</dbReference>
<dbReference type="InterPro" id="IPR052164">
    <property type="entry name" value="Anthracycline_SecMetBiosynth"/>
</dbReference>
<dbReference type="InterPro" id="IPR004360">
    <property type="entry name" value="Glyas_Fos-R_dOase_dom"/>
</dbReference>
<protein>
    <submittedName>
        <fullName evidence="2">Hydroxylase</fullName>
    </submittedName>
</protein>
<name>A0A1X1ZSP1_9MYCO</name>
<dbReference type="InterPro" id="IPR037523">
    <property type="entry name" value="VOC_core"/>
</dbReference>
<dbReference type="OrthoDB" id="9793039at2"/>
<dbReference type="PROSITE" id="PS51819">
    <property type="entry name" value="VOC"/>
    <property type="match status" value="2"/>
</dbReference>
<accession>A0A1X1ZSP1</accession>
<dbReference type="Pfam" id="PF00903">
    <property type="entry name" value="Glyoxalase"/>
    <property type="match status" value="1"/>
</dbReference>